<evidence type="ECO:0000256" key="1">
    <source>
        <dbReference type="ARBA" id="ARBA00004123"/>
    </source>
</evidence>
<dbReference type="GO" id="GO:0051301">
    <property type="term" value="P:cell division"/>
    <property type="evidence" value="ECO:0007669"/>
    <property type="project" value="UniProtKB-KW"/>
</dbReference>
<dbReference type="WBParaSite" id="ALUE_0001155901-mRNA-1">
    <property type="protein sequence ID" value="ALUE_0001155901-mRNA-1"/>
    <property type="gene ID" value="ALUE_0001155901"/>
</dbReference>
<evidence type="ECO:0000256" key="3">
    <source>
        <dbReference type="ARBA" id="ARBA00022776"/>
    </source>
</evidence>
<dbReference type="InterPro" id="IPR011989">
    <property type="entry name" value="ARM-like"/>
</dbReference>
<reference evidence="9" key="1">
    <citation type="submission" date="2016-05" db="UniProtKB">
        <authorList>
            <consortium name="WormBaseParasite"/>
        </authorList>
    </citation>
    <scope>IDENTIFICATION</scope>
</reference>
<feature type="region of interest" description="Disordered" evidence="6">
    <location>
        <begin position="1389"/>
        <end position="1713"/>
    </location>
</feature>
<evidence type="ECO:0000313" key="9">
    <source>
        <dbReference type="WBParaSite" id="ALUE_0001155901-mRNA-1"/>
    </source>
</evidence>
<keyword evidence="2" id="KW-0132">Cell division</keyword>
<dbReference type="Gene3D" id="1.25.10.10">
    <property type="entry name" value="Leucine-rich Repeat Variant"/>
    <property type="match status" value="1"/>
</dbReference>
<keyword evidence="5" id="KW-0131">Cell cycle</keyword>
<feature type="compositionally biased region" description="Polar residues" evidence="6">
    <location>
        <begin position="1443"/>
        <end position="1460"/>
    </location>
</feature>
<accession>A0A0M3I489</accession>
<dbReference type="Pfam" id="PF20168">
    <property type="entry name" value="PDS5"/>
    <property type="match status" value="1"/>
</dbReference>
<dbReference type="PANTHER" id="PTHR12663">
    <property type="entry name" value="ANDROGEN INDUCED INHIBITOR OF PROLIFERATION AS3 / PDS5-RELATED"/>
    <property type="match status" value="1"/>
</dbReference>
<dbReference type="InterPro" id="IPR039776">
    <property type="entry name" value="Pds5"/>
</dbReference>
<feature type="region of interest" description="Disordered" evidence="6">
    <location>
        <begin position="1735"/>
        <end position="1876"/>
    </location>
</feature>
<feature type="compositionally biased region" description="Basic and acidic residues" evidence="6">
    <location>
        <begin position="1299"/>
        <end position="1310"/>
    </location>
</feature>
<dbReference type="GO" id="GO:0007064">
    <property type="term" value="P:mitotic sister chromatid cohesion"/>
    <property type="evidence" value="ECO:0007669"/>
    <property type="project" value="InterPro"/>
</dbReference>
<evidence type="ECO:0000256" key="5">
    <source>
        <dbReference type="ARBA" id="ARBA00023306"/>
    </source>
</evidence>
<dbReference type="GO" id="GO:0000785">
    <property type="term" value="C:chromatin"/>
    <property type="evidence" value="ECO:0007669"/>
    <property type="project" value="TreeGrafter"/>
</dbReference>
<organism evidence="8 9">
    <name type="scientific">Ascaris lumbricoides</name>
    <name type="common">Giant roundworm</name>
    <dbReference type="NCBI Taxonomy" id="6252"/>
    <lineage>
        <taxon>Eukaryota</taxon>
        <taxon>Metazoa</taxon>
        <taxon>Ecdysozoa</taxon>
        <taxon>Nematoda</taxon>
        <taxon>Chromadorea</taxon>
        <taxon>Rhabditida</taxon>
        <taxon>Spirurina</taxon>
        <taxon>Ascaridomorpha</taxon>
        <taxon>Ascaridoidea</taxon>
        <taxon>Ascarididae</taxon>
        <taxon>Ascaris</taxon>
    </lineage>
</organism>
<evidence type="ECO:0000256" key="7">
    <source>
        <dbReference type="SAM" id="SignalP"/>
    </source>
</evidence>
<evidence type="ECO:0000256" key="4">
    <source>
        <dbReference type="ARBA" id="ARBA00023242"/>
    </source>
</evidence>
<evidence type="ECO:0000256" key="2">
    <source>
        <dbReference type="ARBA" id="ARBA00022618"/>
    </source>
</evidence>
<dbReference type="SUPFAM" id="SSF48371">
    <property type="entry name" value="ARM repeat"/>
    <property type="match status" value="1"/>
</dbReference>
<feature type="compositionally biased region" description="Acidic residues" evidence="6">
    <location>
        <begin position="1329"/>
        <end position="1338"/>
    </location>
</feature>
<keyword evidence="8" id="KW-1185">Reference proteome</keyword>
<feature type="signal peptide" evidence="7">
    <location>
        <begin position="1"/>
        <end position="23"/>
    </location>
</feature>
<keyword evidence="4" id="KW-0539">Nucleus</keyword>
<feature type="region of interest" description="Disordered" evidence="6">
    <location>
        <begin position="1283"/>
        <end position="1370"/>
    </location>
</feature>
<sequence length="1907" mass="212675">MGQTALIMARRLQLCACLTVTESLVLVDVCGCDIAITAFQRSLTKPYNEKPLSQFQNDVGVEHELMNEEAVEYPPGCQPISLASNNHELIKRLRDSKTDILDNVSISRRNRRKVWERVQCYFLECNSGRSWLLGHFLFSSVHIEIINACCQALDGALKEAETNESIALPNRYASLMEHLSRSQLLNNPCKEVQILLACCIANLMRIFAPESPIGDPHLLKEVLIFLVRNLDGLADPTNPLYHRYVYLLENLSVTETLQLAIHLGDNAQPVLRQLIKTGFGAMNDKNSEETNLRGILSTMCSKLVQSVDQVSNSVLDAVLFFLVPPQKMNNRESYRMARDLIISNRDSVEPAIQLLLSHAIRSGELLDCDLITHKKIFNVIYELHEFEPDIIYPVLPLLVPNLSVAEVDKRRETTVFFGNLLSSERSKLADVMPELWKEFKSRFSDVDRDIRIICVKKAEDLLVFHPEYAGQVTELVMARCRDLDETVRLETVRMVKSLARRKFSAVSEKLLACVAERIRDKKTDVRHETVISLSALFRAIYTDERFAESERASVLVIFNAILVLYCQPLQQDRRGFTVIFIAFSYRYSSLVRLVNKKKTWDLHQCSVLIEKVFVSNLVSFKVPVSQRVQILIDTFLCVGVFGAKAYDEILARQSRMRRQCRRLLELIDAGNVEETKAKIDSRIQALAEFSAEPAKATQSFRVFAQFLARDSRSSQLLKYVLGDSYTCGKIEGCLTELFSRMRDQEDIPKEDVSNVQSVLERAAPLQIDAEAVRELMQKVHAMMQKAFLFGDATILKNIFRLNSLLRVMVENYPRCFLGDAVMKLFAKLLDFEDRATTENTLKVIKLASPRVEEDSDEEEKRAHSALLEMCNSIAREGNPRAAKLAVRCIVAMLNESDGHINVDEIVEESIAHLDLDDRLCATAFRALGSAVEAYPETYKTRFESLIMKKVAEIVLSEDVDEVISVEESGTNVESELDVEGKKALYDRESSKHNVGDKCVTKLMGLKFMCVFLVAQASHLDKTVESLASRTLKMMSTFVKSAGDIFAKPTSDMEKAQLRAMAGCCMLKLASCRDYGKLVTVDEFIALSPLIYDDVVFVRWRFVSRLLKHLDSMKLSIEYMGLLSLVALVDDKEFKAKVRIILEKNITIRRKFLGRPETQPYAPYHQPEYCIAYAVYVLSKFTSFATYTDEATLSTLRGCLWFLMELFQSNKDPRNMEFIRTMLQKMWALCDVGILLLSYRTKLNLGGGTEKRPVLSKRFFVRYQSKKGVEIYVPESMIEEEKRGMKQNRAHGEGSMMSMRSDKSRTRLTKKEVKKTRPAKGDEDGHSEGDDIEISEGDVLEAGGSGLNAVEPSRPTGKSVGAGKVMDGLGKSTDSPAAAALFTGITESVERGSDHRATRRTAVRSIASNKAKQQLSRSNGLISVIEEEAPSRSPSKSPCKAPSIESTASTSQEAVAGTSRSPARKSTRAGKARAELREAKHAISAAFISSTPVAGLANRKRLQPRYRIGEVREEQTEPSPSKRRKIDEEDRQADRPARDTAQRLRRGTVAARQYSPELPSPKKMSPQKASNATVSVVASSKKKQTGQNDDVTSPSTTSLKRSRSSRKGAVARPRKRPGSLRRGTVAARQYSPELPSPKKMSPQKASNATVSVVASSKKKQTGQNGDVTSPSTTSLKRSRSSRKGAVARPKKRPSRLGTVVSASPKKTAAGTATAAMMNDALEDAGESVDLFSSIQTEADKTAKTQRSAKASGHGRQKKAGEEEIKTIDNTQETIAKAADETTSTPTSSFGLEEESDPEEVVEGTMRVTRAGRSKEVISPRRGSSGRGKNASISPVKIAANGSRRAASKLQRSNEVRGSGGSMTMPRKSASSRKQTKSPVKWACILRQERVVVDKGKEKKVWERFVSVL</sequence>
<feature type="compositionally biased region" description="Polar residues" evidence="6">
    <location>
        <begin position="1405"/>
        <end position="1420"/>
    </location>
</feature>
<feature type="chain" id="PRO_5007778235" evidence="7">
    <location>
        <begin position="24"/>
        <end position="1907"/>
    </location>
</feature>
<feature type="compositionally biased region" description="Acidic residues" evidence="6">
    <location>
        <begin position="1790"/>
        <end position="1800"/>
    </location>
</feature>
<feature type="compositionally biased region" description="Basic residues" evidence="6">
    <location>
        <begin position="1461"/>
        <end position="1470"/>
    </location>
</feature>
<dbReference type="InterPro" id="IPR016024">
    <property type="entry name" value="ARM-type_fold"/>
</dbReference>
<feature type="compositionally biased region" description="Basic and acidic residues" evidence="6">
    <location>
        <begin position="1471"/>
        <end position="1480"/>
    </location>
</feature>
<keyword evidence="7" id="KW-0732">Signal</keyword>
<protein>
    <submittedName>
        <fullName evidence="9">Cnd3 domain-containing protein</fullName>
    </submittedName>
</protein>
<feature type="compositionally biased region" description="Low complexity" evidence="6">
    <location>
        <begin position="1567"/>
        <end position="1578"/>
    </location>
</feature>
<keyword evidence="3" id="KW-0498">Mitosis</keyword>
<comment type="subcellular location">
    <subcellularLocation>
        <location evidence="1">Nucleus</location>
    </subcellularLocation>
</comment>
<evidence type="ECO:0000313" key="8">
    <source>
        <dbReference type="Proteomes" id="UP000036681"/>
    </source>
</evidence>
<name>A0A0M3I489_ASCLU</name>
<dbReference type="GO" id="GO:0005634">
    <property type="term" value="C:nucleus"/>
    <property type="evidence" value="ECO:0007669"/>
    <property type="project" value="UniProtKB-SubCell"/>
</dbReference>
<dbReference type="Proteomes" id="UP000036681">
    <property type="component" value="Unplaced"/>
</dbReference>
<evidence type="ECO:0000256" key="6">
    <source>
        <dbReference type="SAM" id="MobiDB-lite"/>
    </source>
</evidence>
<proteinExistence type="predicted"/>
<dbReference type="GO" id="GO:0006281">
    <property type="term" value="P:DNA repair"/>
    <property type="evidence" value="ECO:0007669"/>
    <property type="project" value="TreeGrafter"/>
</dbReference>
<feature type="compositionally biased region" description="Basic and acidic residues" evidence="6">
    <location>
        <begin position="1318"/>
        <end position="1328"/>
    </location>
</feature>
<feature type="compositionally biased region" description="Low complexity" evidence="6">
    <location>
        <begin position="1643"/>
        <end position="1654"/>
    </location>
</feature>
<dbReference type="PANTHER" id="PTHR12663:SF0">
    <property type="entry name" value="PRECOCIOUS DISSOCIATION OF SISTERS 5, ISOFORM A"/>
    <property type="match status" value="1"/>
</dbReference>
<feature type="compositionally biased region" description="Polar residues" evidence="6">
    <location>
        <begin position="1779"/>
        <end position="1788"/>
    </location>
</feature>
<feature type="compositionally biased region" description="Basic and acidic residues" evidence="6">
    <location>
        <begin position="1524"/>
        <end position="1541"/>
    </location>
</feature>